<keyword evidence="2" id="KW-1185">Reference proteome</keyword>
<dbReference type="Proteomes" id="UP000297527">
    <property type="component" value="Unassembled WGS sequence"/>
</dbReference>
<name>A0A4Z1HJW5_9HELO</name>
<comment type="caution">
    <text evidence="1">The sequence shown here is derived from an EMBL/GenBank/DDBJ whole genome shotgun (WGS) entry which is preliminary data.</text>
</comment>
<reference evidence="1 2" key="1">
    <citation type="submission" date="2017-12" db="EMBL/GenBank/DDBJ databases">
        <title>Comparative genomics of Botrytis spp.</title>
        <authorList>
            <person name="Valero-Jimenez C.A."/>
            <person name="Tapia P."/>
            <person name="Veloso J."/>
            <person name="Silva-Moreno E."/>
            <person name="Staats M."/>
            <person name="Valdes J.H."/>
            <person name="Van Kan J.A.L."/>
        </authorList>
    </citation>
    <scope>NUCLEOTIDE SEQUENCE [LARGE SCALE GENOMIC DNA]</scope>
    <source>
        <strain evidence="1 2">MUCL11595</strain>
    </source>
</reference>
<evidence type="ECO:0000313" key="1">
    <source>
        <dbReference type="EMBL" id="TGO49105.1"/>
    </source>
</evidence>
<protein>
    <submittedName>
        <fullName evidence="1">Uncharacterized protein</fullName>
    </submittedName>
</protein>
<evidence type="ECO:0000313" key="2">
    <source>
        <dbReference type="Proteomes" id="UP000297527"/>
    </source>
</evidence>
<sequence>MYYTFKLKPIFRELINKYRPRPHNPFADNYGRNFAASISPVKCSSVLKFASPSPDCAPVESFEAAVDV</sequence>
<organism evidence="1 2">
    <name type="scientific">Botryotinia convoluta</name>
    <dbReference type="NCBI Taxonomy" id="54673"/>
    <lineage>
        <taxon>Eukaryota</taxon>
        <taxon>Fungi</taxon>
        <taxon>Dikarya</taxon>
        <taxon>Ascomycota</taxon>
        <taxon>Pezizomycotina</taxon>
        <taxon>Leotiomycetes</taxon>
        <taxon>Helotiales</taxon>
        <taxon>Sclerotiniaceae</taxon>
        <taxon>Botryotinia</taxon>
    </lineage>
</organism>
<accession>A0A4Z1HJW5</accession>
<dbReference type="AlphaFoldDB" id="A0A4Z1HJW5"/>
<dbReference type="EMBL" id="PQXN01000220">
    <property type="protein sequence ID" value="TGO49105.1"/>
    <property type="molecule type" value="Genomic_DNA"/>
</dbReference>
<gene>
    <name evidence="1" type="ORF">BCON_0221g00180</name>
</gene>
<proteinExistence type="predicted"/>